<evidence type="ECO:0008006" key="3">
    <source>
        <dbReference type="Google" id="ProtNLM"/>
    </source>
</evidence>
<evidence type="ECO:0000313" key="1">
    <source>
        <dbReference type="EMBL" id="CAB5508306.1"/>
    </source>
</evidence>
<sequence>MNGYQTVPELQSGLKRYFEFYNQERLNYQTPSNVHFL</sequence>
<gene>
    <name evidence="1" type="ORF">AZO1586I_2581</name>
</gene>
<proteinExistence type="predicted"/>
<protein>
    <recommendedName>
        <fullName evidence="3">Integrase catalytic domain-containing protein</fullName>
    </recommendedName>
</protein>
<keyword evidence="2" id="KW-1185">Reference proteome</keyword>
<accession>A0ABM8MBZ1</accession>
<reference evidence="1 2" key="1">
    <citation type="submission" date="2020-05" db="EMBL/GenBank/DDBJ databases">
        <authorList>
            <person name="Petersen J."/>
            <person name="Sayavedra L."/>
        </authorList>
    </citation>
    <scope>NUCLEOTIDE SEQUENCE [LARGE SCALE GENOMIC DNA]</scope>
    <source>
        <strain evidence="1">B azoricus SOX ET2 1586I</strain>
    </source>
</reference>
<dbReference type="EMBL" id="CAHJWF010000592">
    <property type="protein sequence ID" value="CAB5508306.1"/>
    <property type="molecule type" value="Genomic_DNA"/>
</dbReference>
<comment type="caution">
    <text evidence="1">The sequence shown here is derived from an EMBL/GenBank/DDBJ whole genome shotgun (WGS) entry which is preliminary data.</text>
</comment>
<name>A0ABM8MBZ1_9GAMM</name>
<evidence type="ECO:0000313" key="2">
    <source>
        <dbReference type="Proteomes" id="UP000626656"/>
    </source>
</evidence>
<dbReference type="Proteomes" id="UP000626656">
    <property type="component" value="Unassembled WGS sequence"/>
</dbReference>
<organism evidence="1 2">
    <name type="scientific">Bathymodiolus thermophilus thioautotrophic gill symbiont</name>
    <dbReference type="NCBI Taxonomy" id="2360"/>
    <lineage>
        <taxon>Bacteria</taxon>
        <taxon>Pseudomonadati</taxon>
        <taxon>Pseudomonadota</taxon>
        <taxon>Gammaproteobacteria</taxon>
        <taxon>sulfur-oxidizing symbionts</taxon>
    </lineage>
</organism>